<protein>
    <submittedName>
        <fullName evidence="1">Uncharacterized protein</fullName>
    </submittedName>
</protein>
<dbReference type="EMBL" id="AHNU02000034">
    <property type="protein sequence ID" value="EMN91390.1"/>
    <property type="molecule type" value="Genomic_DNA"/>
</dbReference>
<organism evidence="1 2">
    <name type="scientific">Leptospira weilii str. UI 13098</name>
    <dbReference type="NCBI Taxonomy" id="1088542"/>
    <lineage>
        <taxon>Bacteria</taxon>
        <taxon>Pseudomonadati</taxon>
        <taxon>Spirochaetota</taxon>
        <taxon>Spirochaetia</taxon>
        <taxon>Leptospirales</taxon>
        <taxon>Leptospiraceae</taxon>
        <taxon>Leptospira</taxon>
    </lineage>
</organism>
<evidence type="ECO:0000313" key="1">
    <source>
        <dbReference type="EMBL" id="EMN91390.1"/>
    </source>
</evidence>
<dbReference type="RefSeq" id="WP_004502856.1">
    <property type="nucleotide sequence ID" value="NZ_AHNU02000034.1"/>
</dbReference>
<accession>M6QDV7</accession>
<name>M6QDV7_9LEPT</name>
<reference evidence="1 2" key="1">
    <citation type="submission" date="2013-01" db="EMBL/GenBank/DDBJ databases">
        <authorList>
            <person name="Harkins D.M."/>
            <person name="Durkin A.S."/>
            <person name="Brinkac L.M."/>
            <person name="Haft D.H."/>
            <person name="Selengut J.D."/>
            <person name="Sanka R."/>
            <person name="DePew J."/>
            <person name="Purushe J."/>
            <person name="Chanthongthip A."/>
            <person name="Lattana O."/>
            <person name="Phetsouvanh R."/>
            <person name="Newton P.N."/>
            <person name="Vinetz J.M."/>
            <person name="Sutton G.G."/>
            <person name="Nierman W.C."/>
            <person name="Fouts D.E."/>
        </authorList>
    </citation>
    <scope>NUCLEOTIDE SEQUENCE [LARGE SCALE GENOMIC DNA]</scope>
    <source>
        <strain evidence="1 2">UI 13098</strain>
    </source>
</reference>
<sequence>MSETTTTDVSLVPKTEISEREEKARAIFLDQRIWGNLTAFMFDLKEMRDRKYFEKLGYESFQNYLSARKPSFIPISFAQNVLLLSDKITQEDYSNYDENNTPTLINLAKDSDVYQIKGQGKVILLDGRELSIDEYESIRAEEIAQTTKVYQEALTLVGEHKKLQRDKKKSDRDLEVNEKLVTQQNGEISKLKEALDYVAQERGIDADHLTAIATKQGASKHITDLYVKLEQAITSLNSIDETLKSDIDIAGSVLQFESLLKLSVTKLNAAWNPHFFALQDQGSED</sequence>
<keyword evidence="2" id="KW-1185">Reference proteome</keyword>
<gene>
    <name evidence="1" type="ORF">LEP1GSC108_3292</name>
</gene>
<dbReference type="Proteomes" id="UP000012118">
    <property type="component" value="Unassembled WGS sequence"/>
</dbReference>
<proteinExistence type="predicted"/>
<dbReference type="AlphaFoldDB" id="M6QDV7"/>
<comment type="caution">
    <text evidence="1">The sequence shown here is derived from an EMBL/GenBank/DDBJ whole genome shotgun (WGS) entry which is preliminary data.</text>
</comment>
<evidence type="ECO:0000313" key="2">
    <source>
        <dbReference type="Proteomes" id="UP000012118"/>
    </source>
</evidence>